<dbReference type="InterPro" id="IPR036388">
    <property type="entry name" value="WH-like_DNA-bd_sf"/>
</dbReference>
<dbReference type="InterPro" id="IPR038157">
    <property type="entry name" value="FeoA_core_dom"/>
</dbReference>
<dbReference type="GO" id="GO:0003677">
    <property type="term" value="F:DNA binding"/>
    <property type="evidence" value="ECO:0007669"/>
    <property type="project" value="UniProtKB-KW"/>
</dbReference>
<evidence type="ECO:0000259" key="15">
    <source>
        <dbReference type="PROSITE" id="PS50944"/>
    </source>
</evidence>
<evidence type="ECO:0000256" key="10">
    <source>
        <dbReference type="ARBA" id="ARBA00023159"/>
    </source>
</evidence>
<dbReference type="EMBL" id="AP019860">
    <property type="protein sequence ID" value="BBM82976.1"/>
    <property type="molecule type" value="Genomic_DNA"/>
</dbReference>
<dbReference type="Gene3D" id="1.10.10.10">
    <property type="entry name" value="Winged helix-like DNA-binding domain superfamily/Winged helix DNA-binding domain"/>
    <property type="match status" value="1"/>
</dbReference>
<keyword evidence="11" id="KW-0804">Transcription</keyword>
<dbReference type="GO" id="GO:0005737">
    <property type="term" value="C:cytoplasm"/>
    <property type="evidence" value="ECO:0007669"/>
    <property type="project" value="UniProtKB-SubCell"/>
</dbReference>
<dbReference type="InterPro" id="IPR050536">
    <property type="entry name" value="DtxR_MntR_Metal-Reg"/>
</dbReference>
<comment type="subunit">
    <text evidence="3">Homodimer.</text>
</comment>
<keyword evidence="7" id="KW-0408">Iron</keyword>
<accession>A0A5S9IK78</accession>
<name>A0A5S9IK78_UABAM</name>
<evidence type="ECO:0000256" key="8">
    <source>
        <dbReference type="ARBA" id="ARBA00023015"/>
    </source>
</evidence>
<comment type="function">
    <text evidence="13">In the presence of manganese, represses expression of mntH and mntS. Up-regulates expression of mntP.</text>
</comment>
<keyword evidence="10" id="KW-0010">Activator</keyword>
<evidence type="ECO:0000256" key="1">
    <source>
        <dbReference type="ARBA" id="ARBA00004496"/>
    </source>
</evidence>
<dbReference type="SUPFAM" id="SSF47979">
    <property type="entry name" value="Iron-dependent repressor protein, dimerization domain"/>
    <property type="match status" value="1"/>
</dbReference>
<evidence type="ECO:0000313" key="16">
    <source>
        <dbReference type="EMBL" id="BBM82976.1"/>
    </source>
</evidence>
<dbReference type="SUPFAM" id="SSF50037">
    <property type="entry name" value="C-terminal domain of transcriptional repressors"/>
    <property type="match status" value="1"/>
</dbReference>
<dbReference type="RefSeq" id="WP_151967201.1">
    <property type="nucleotide sequence ID" value="NZ_AP019860.1"/>
</dbReference>
<keyword evidence="12" id="KW-0464">Manganese</keyword>
<dbReference type="SMART" id="SM00899">
    <property type="entry name" value="FeoA"/>
    <property type="match status" value="1"/>
</dbReference>
<keyword evidence="8" id="KW-0805">Transcription regulation</keyword>
<dbReference type="OrthoDB" id="9791355at2"/>
<dbReference type="InterPro" id="IPR036421">
    <property type="entry name" value="Fe_dep_repressor_sf"/>
</dbReference>
<feature type="domain" description="HTH dtxR-type" evidence="15">
    <location>
        <begin position="14"/>
        <end position="69"/>
    </location>
</feature>
<evidence type="ECO:0000256" key="12">
    <source>
        <dbReference type="ARBA" id="ARBA00023211"/>
    </source>
</evidence>
<dbReference type="GO" id="GO:0046914">
    <property type="term" value="F:transition metal ion binding"/>
    <property type="evidence" value="ECO:0007669"/>
    <property type="project" value="InterPro"/>
</dbReference>
<dbReference type="GO" id="GO:0046983">
    <property type="term" value="F:protein dimerization activity"/>
    <property type="evidence" value="ECO:0007669"/>
    <property type="project" value="InterPro"/>
</dbReference>
<proteinExistence type="inferred from homology"/>
<dbReference type="KEGG" id="uam:UABAM_01319"/>
<evidence type="ECO:0000256" key="11">
    <source>
        <dbReference type="ARBA" id="ARBA00023163"/>
    </source>
</evidence>
<dbReference type="Gene3D" id="1.10.60.10">
    <property type="entry name" value="Iron dependent repressor, metal binding and dimerisation domain"/>
    <property type="match status" value="1"/>
</dbReference>
<comment type="subcellular location">
    <subcellularLocation>
        <location evidence="1">Cytoplasm</location>
    </subcellularLocation>
</comment>
<dbReference type="InterPro" id="IPR001367">
    <property type="entry name" value="Fe_dep_repressor"/>
</dbReference>
<sequence length="223" mass="25295">MNKNSSFIRESYGDYLKAIYILALDETPVSTSSLAKEMKVSNASASDMIRRLSKENYADHLPYKGVSLTTKGEKIALSLLRRHRLWEVFLKNTLKIPSENVHQYAELLEHVTDDSLEEYLDAFLGYPEKDPHGCPIPRKDGTVASIPQCRLSELKEGQQAEIIQFREEEPSLLKYLYDVGIELGTNVKIEKKISYDNSLQLQIDGKSICLGEKITTTLIVKLL</sequence>
<dbReference type="PANTHER" id="PTHR33238:SF11">
    <property type="entry name" value="TRANSCRIPTIONAL REGULATOR MNTR"/>
    <property type="match status" value="1"/>
</dbReference>
<evidence type="ECO:0000313" key="17">
    <source>
        <dbReference type="Proteomes" id="UP000326354"/>
    </source>
</evidence>
<evidence type="ECO:0000256" key="6">
    <source>
        <dbReference type="ARBA" id="ARBA00022491"/>
    </source>
</evidence>
<keyword evidence="6" id="KW-0678">Repressor</keyword>
<dbReference type="SMART" id="SM00529">
    <property type="entry name" value="HTH_DTXR"/>
    <property type="match status" value="1"/>
</dbReference>
<dbReference type="SUPFAM" id="SSF46785">
    <property type="entry name" value="Winged helix' DNA-binding domain"/>
    <property type="match status" value="1"/>
</dbReference>
<evidence type="ECO:0000256" key="9">
    <source>
        <dbReference type="ARBA" id="ARBA00023125"/>
    </source>
</evidence>
<dbReference type="InterPro" id="IPR007167">
    <property type="entry name" value="Fe-transptr_FeoA-like"/>
</dbReference>
<evidence type="ECO:0000256" key="14">
    <source>
        <dbReference type="ARBA" id="ARBA00032593"/>
    </source>
</evidence>
<protein>
    <recommendedName>
        <fullName evidence="4">Transcriptional regulator MntR</fullName>
    </recommendedName>
    <alternativeName>
        <fullName evidence="14">Manganese transport regulator</fullName>
    </alternativeName>
</protein>
<dbReference type="Pfam" id="PF02742">
    <property type="entry name" value="Fe_dep_repr_C"/>
    <property type="match status" value="1"/>
</dbReference>
<keyword evidence="17" id="KW-1185">Reference proteome</keyword>
<dbReference type="Pfam" id="PF04023">
    <property type="entry name" value="FeoA"/>
    <property type="match status" value="1"/>
</dbReference>
<dbReference type="Gene3D" id="2.30.30.90">
    <property type="match status" value="1"/>
</dbReference>
<dbReference type="PANTHER" id="PTHR33238">
    <property type="entry name" value="IRON (METAL) DEPENDENT REPRESSOR, DTXR FAMILY"/>
    <property type="match status" value="1"/>
</dbReference>
<dbReference type="InterPro" id="IPR022689">
    <property type="entry name" value="Iron_dep_repressor"/>
</dbReference>
<evidence type="ECO:0000256" key="3">
    <source>
        <dbReference type="ARBA" id="ARBA00011738"/>
    </source>
</evidence>
<evidence type="ECO:0000256" key="5">
    <source>
        <dbReference type="ARBA" id="ARBA00022490"/>
    </source>
</evidence>
<evidence type="ECO:0000256" key="4">
    <source>
        <dbReference type="ARBA" id="ARBA00022386"/>
    </source>
</evidence>
<dbReference type="PROSITE" id="PS50944">
    <property type="entry name" value="HTH_DTXR"/>
    <property type="match status" value="1"/>
</dbReference>
<dbReference type="InterPro" id="IPR022687">
    <property type="entry name" value="HTH_DTXR"/>
</dbReference>
<keyword evidence="9" id="KW-0238">DNA-binding</keyword>
<organism evidence="16 17">
    <name type="scientific">Uabimicrobium amorphum</name>
    <dbReference type="NCBI Taxonomy" id="2596890"/>
    <lineage>
        <taxon>Bacteria</taxon>
        <taxon>Pseudomonadati</taxon>
        <taxon>Planctomycetota</taxon>
        <taxon>Candidatus Uabimicrobiia</taxon>
        <taxon>Candidatus Uabimicrobiales</taxon>
        <taxon>Candidatus Uabimicrobiaceae</taxon>
        <taxon>Candidatus Uabimicrobium</taxon>
    </lineage>
</organism>
<dbReference type="Proteomes" id="UP000326354">
    <property type="component" value="Chromosome"/>
</dbReference>
<dbReference type="InterPro" id="IPR036390">
    <property type="entry name" value="WH_DNA-bd_sf"/>
</dbReference>
<dbReference type="AlphaFoldDB" id="A0A5S9IK78"/>
<dbReference type="GO" id="GO:0003700">
    <property type="term" value="F:DNA-binding transcription factor activity"/>
    <property type="evidence" value="ECO:0007669"/>
    <property type="project" value="InterPro"/>
</dbReference>
<comment type="similarity">
    <text evidence="2">Belongs to the DtxR/MntR family.</text>
</comment>
<gene>
    <name evidence="16" type="ORF">UABAM_01319</name>
</gene>
<reference evidence="16 17" key="1">
    <citation type="submission" date="2019-08" db="EMBL/GenBank/DDBJ databases">
        <title>Complete genome sequence of Candidatus Uab amorphum.</title>
        <authorList>
            <person name="Shiratori T."/>
            <person name="Suzuki S."/>
            <person name="Kakizawa Y."/>
            <person name="Ishida K."/>
        </authorList>
    </citation>
    <scope>NUCLEOTIDE SEQUENCE [LARGE SCALE GENOMIC DNA]</scope>
    <source>
        <strain evidence="16 17">SRT547</strain>
    </source>
</reference>
<evidence type="ECO:0000256" key="13">
    <source>
        <dbReference type="ARBA" id="ARBA00025185"/>
    </source>
</evidence>
<dbReference type="InterPro" id="IPR008988">
    <property type="entry name" value="Transcriptional_repressor_C"/>
</dbReference>
<dbReference type="Pfam" id="PF01325">
    <property type="entry name" value="Fe_dep_repress"/>
    <property type="match status" value="1"/>
</dbReference>
<evidence type="ECO:0000256" key="7">
    <source>
        <dbReference type="ARBA" id="ARBA00023004"/>
    </source>
</evidence>
<evidence type="ECO:0000256" key="2">
    <source>
        <dbReference type="ARBA" id="ARBA00007871"/>
    </source>
</evidence>
<keyword evidence="5" id="KW-0963">Cytoplasm</keyword>